<keyword evidence="1" id="KW-0812">Transmembrane</keyword>
<proteinExistence type="predicted"/>
<organism evidence="2 3">
    <name type="scientific">Stenomitos frigidus ULC18</name>
    <dbReference type="NCBI Taxonomy" id="2107698"/>
    <lineage>
        <taxon>Bacteria</taxon>
        <taxon>Bacillati</taxon>
        <taxon>Cyanobacteriota</taxon>
        <taxon>Cyanophyceae</taxon>
        <taxon>Leptolyngbyales</taxon>
        <taxon>Leptolyngbyaceae</taxon>
        <taxon>Stenomitos</taxon>
    </lineage>
</organism>
<dbReference type="Proteomes" id="UP000239576">
    <property type="component" value="Unassembled WGS sequence"/>
</dbReference>
<evidence type="ECO:0000313" key="2">
    <source>
        <dbReference type="EMBL" id="PSB32173.1"/>
    </source>
</evidence>
<feature type="transmembrane region" description="Helical" evidence="1">
    <location>
        <begin position="74"/>
        <end position="93"/>
    </location>
</feature>
<keyword evidence="3" id="KW-1185">Reference proteome</keyword>
<dbReference type="AlphaFoldDB" id="A0A2T1EHJ1"/>
<dbReference type="RefSeq" id="WP_106255384.1">
    <property type="nucleotide sequence ID" value="NZ_CAWNSW010000017.1"/>
</dbReference>
<dbReference type="EMBL" id="PVWK01000029">
    <property type="protein sequence ID" value="PSB32173.1"/>
    <property type="molecule type" value="Genomic_DNA"/>
</dbReference>
<keyword evidence="1" id="KW-1133">Transmembrane helix</keyword>
<comment type="caution">
    <text evidence="2">The sequence shown here is derived from an EMBL/GenBank/DDBJ whole genome shotgun (WGS) entry which is preliminary data.</text>
</comment>
<protein>
    <recommendedName>
        <fullName evidence="4">DUF1461 domain-containing protein</fullName>
    </recommendedName>
</protein>
<sequence length="97" mass="10649">MSRRILTLLVLVVLPGAVLTAISTYYLFPEWVVLDKSYQNYQKLAQVPTSSVRDLNVAQAAENRHRLNCFAEGVGVLLGGVIVAIGIHGICTLPQQR</sequence>
<dbReference type="OrthoDB" id="466034at2"/>
<evidence type="ECO:0000313" key="3">
    <source>
        <dbReference type="Proteomes" id="UP000239576"/>
    </source>
</evidence>
<keyword evidence="1" id="KW-0472">Membrane</keyword>
<reference evidence="2 3" key="2">
    <citation type="submission" date="2018-03" db="EMBL/GenBank/DDBJ databases">
        <title>The ancient ancestry and fast evolution of plastids.</title>
        <authorList>
            <person name="Moore K.R."/>
            <person name="Magnabosco C."/>
            <person name="Momper L."/>
            <person name="Gold D.A."/>
            <person name="Bosak T."/>
            <person name="Fournier G.P."/>
        </authorList>
    </citation>
    <scope>NUCLEOTIDE SEQUENCE [LARGE SCALE GENOMIC DNA]</scope>
    <source>
        <strain evidence="2 3">ULC18</strain>
    </source>
</reference>
<gene>
    <name evidence="2" type="ORF">C7B82_05900</name>
</gene>
<reference evidence="3" key="1">
    <citation type="submission" date="2018-02" db="EMBL/GenBank/DDBJ databases">
        <authorList>
            <person name="Moore K."/>
            <person name="Momper L."/>
        </authorList>
    </citation>
    <scope>NUCLEOTIDE SEQUENCE [LARGE SCALE GENOMIC DNA]</scope>
    <source>
        <strain evidence="3">ULC18</strain>
    </source>
</reference>
<evidence type="ECO:0008006" key="4">
    <source>
        <dbReference type="Google" id="ProtNLM"/>
    </source>
</evidence>
<accession>A0A2T1EHJ1</accession>
<name>A0A2T1EHJ1_9CYAN</name>
<evidence type="ECO:0000256" key="1">
    <source>
        <dbReference type="SAM" id="Phobius"/>
    </source>
</evidence>